<dbReference type="InterPro" id="IPR001680">
    <property type="entry name" value="WD40_rpt"/>
</dbReference>
<dbReference type="PANTHER" id="PTHR13211:SF0">
    <property type="entry name" value="TELOMERASE CAJAL BODY PROTEIN 1"/>
    <property type="match status" value="1"/>
</dbReference>
<evidence type="ECO:0000256" key="3">
    <source>
        <dbReference type="SAM" id="MobiDB-lite"/>
    </source>
</evidence>
<feature type="compositionally biased region" description="Polar residues" evidence="3">
    <location>
        <begin position="55"/>
        <end position="65"/>
    </location>
</feature>
<feature type="region of interest" description="Disordered" evidence="3">
    <location>
        <begin position="203"/>
        <end position="225"/>
    </location>
</feature>
<dbReference type="InterPro" id="IPR051150">
    <property type="entry name" value="SWT21/TCAB1_mRNA_Telomere"/>
</dbReference>
<dbReference type="GO" id="GO:0015030">
    <property type="term" value="C:Cajal body"/>
    <property type="evidence" value="ECO:0007669"/>
    <property type="project" value="TreeGrafter"/>
</dbReference>
<feature type="region of interest" description="Disordered" evidence="3">
    <location>
        <begin position="1"/>
        <end position="85"/>
    </location>
</feature>
<proteinExistence type="inferred from homology"/>
<dbReference type="InterPro" id="IPR015943">
    <property type="entry name" value="WD40/YVTN_repeat-like_dom_sf"/>
</dbReference>
<dbReference type="SMART" id="SM00320">
    <property type="entry name" value="WD40"/>
    <property type="match status" value="3"/>
</dbReference>
<evidence type="ECO:0000313" key="5">
    <source>
        <dbReference type="Proteomes" id="UP001152320"/>
    </source>
</evidence>
<organism evidence="4 5">
    <name type="scientific">Holothuria leucospilota</name>
    <name type="common">Black long sea cucumber</name>
    <name type="synonym">Mertensiothuria leucospilota</name>
    <dbReference type="NCBI Taxonomy" id="206669"/>
    <lineage>
        <taxon>Eukaryota</taxon>
        <taxon>Metazoa</taxon>
        <taxon>Echinodermata</taxon>
        <taxon>Eleutherozoa</taxon>
        <taxon>Echinozoa</taxon>
        <taxon>Holothuroidea</taxon>
        <taxon>Aspidochirotacea</taxon>
        <taxon>Aspidochirotida</taxon>
        <taxon>Holothuriidae</taxon>
        <taxon>Holothuria</taxon>
    </lineage>
</organism>
<dbReference type="EMBL" id="JAIZAY010000013">
    <property type="protein sequence ID" value="KAJ8030698.1"/>
    <property type="molecule type" value="Genomic_DNA"/>
</dbReference>
<dbReference type="Gene3D" id="2.130.10.10">
    <property type="entry name" value="YVTN repeat-like/Quinoprotein amine dehydrogenase"/>
    <property type="match status" value="1"/>
</dbReference>
<comment type="caution">
    <text evidence="4">The sequence shown here is derived from an EMBL/GenBank/DDBJ whole genome shotgun (WGS) entry which is preliminary data.</text>
</comment>
<name>A0A9Q1BQ74_HOLLE</name>
<feature type="compositionally biased region" description="Basic and acidic residues" evidence="3">
    <location>
        <begin position="203"/>
        <end position="219"/>
    </location>
</feature>
<dbReference type="GO" id="GO:0030576">
    <property type="term" value="P:Cajal body organization"/>
    <property type="evidence" value="ECO:0007669"/>
    <property type="project" value="TreeGrafter"/>
</dbReference>
<accession>A0A9Q1BQ74</accession>
<dbReference type="Proteomes" id="UP001152320">
    <property type="component" value="Chromosome 13"/>
</dbReference>
<keyword evidence="5" id="KW-1185">Reference proteome</keyword>
<dbReference type="PANTHER" id="PTHR13211">
    <property type="entry name" value="TELOMERASE CAJAL BODY PROTEIN 1"/>
    <property type="match status" value="1"/>
</dbReference>
<dbReference type="OrthoDB" id="239865at2759"/>
<feature type="compositionally biased region" description="Acidic residues" evidence="3">
    <location>
        <begin position="564"/>
        <end position="574"/>
    </location>
</feature>
<sequence>MEKSSVNKGDVTPEETGSQGEMVSKETGNQGDVITEEMGNQGEMVSKEMGCQGAVTPNETGSQGKVVSKDVESQGDVTLGETGSQGGVKLEAENTKSEITQMAAKLYELQSVCKVDIFKQFEQFLMTADKNRLADIKSHSSQQGEENIVVAGERKDDIEIVKENTDQTVKEIEHKEKSLDYSGKVGAHVSMEAESMAIRMRKEDQECRNNEQEEGERVLSRKRQSLPELGENVPDVKLKKCEKVDRGDEKEGGELDAGALQKERDLQDLETEHLEMEENTTFCQKTETRGALELQQDDSRHVGIDTTTSEVTVEGDRAETVPADSSHMVEAFPYAFSEKPVLLTTAKEDFSKGNNFLKGCKCFVSTCRSHPVHMWDAFDGQLRCSYRPHDHLDELITPHSLAFSLDGSKLYCGFNKLIKTFDITRPGKDCQTRQTKGKLGGQTGIISCFAMNPDGKMFAAGSYSKTIGLYSPSCPSAICVLHGQASGVTQLMYSSDGSKLFSGGRKILCWDVRKLNEVLFCMNRDVTTNQRMYFDIDSLHPSLPLLATASGQRMVQPPVIGSDGESDEEMDQDDEQKGAFSFHNSLRIWSLYDNR</sequence>
<gene>
    <name evidence="4" type="ORF">HOLleu_27180</name>
</gene>
<dbReference type="Pfam" id="PF00400">
    <property type="entry name" value="WD40"/>
    <property type="match status" value="1"/>
</dbReference>
<comment type="similarity">
    <text evidence="1">Belongs to the TCAB1 family.</text>
</comment>
<dbReference type="SUPFAM" id="SSF50978">
    <property type="entry name" value="WD40 repeat-like"/>
    <property type="match status" value="1"/>
</dbReference>
<evidence type="ECO:0000256" key="2">
    <source>
        <dbReference type="ARBA" id="ARBA00041558"/>
    </source>
</evidence>
<evidence type="ECO:0000313" key="4">
    <source>
        <dbReference type="EMBL" id="KAJ8030698.1"/>
    </source>
</evidence>
<feature type="compositionally biased region" description="Polar residues" evidence="3">
    <location>
        <begin position="15"/>
        <end position="32"/>
    </location>
</feature>
<evidence type="ECO:0000256" key="1">
    <source>
        <dbReference type="ARBA" id="ARBA00038279"/>
    </source>
</evidence>
<dbReference type="AlphaFoldDB" id="A0A9Q1BQ74"/>
<dbReference type="GO" id="GO:0003723">
    <property type="term" value="F:RNA binding"/>
    <property type="evidence" value="ECO:0007669"/>
    <property type="project" value="TreeGrafter"/>
</dbReference>
<protein>
    <recommendedName>
        <fullName evidence="2">WD repeat-containing protein 79</fullName>
    </recommendedName>
</protein>
<feature type="region of interest" description="Disordered" evidence="3">
    <location>
        <begin position="555"/>
        <end position="576"/>
    </location>
</feature>
<dbReference type="InterPro" id="IPR036322">
    <property type="entry name" value="WD40_repeat_dom_sf"/>
</dbReference>
<reference evidence="4" key="1">
    <citation type="submission" date="2021-10" db="EMBL/GenBank/DDBJ databases">
        <title>Tropical sea cucumber genome reveals ecological adaptation and Cuvierian tubules defense mechanism.</title>
        <authorList>
            <person name="Chen T."/>
        </authorList>
    </citation>
    <scope>NUCLEOTIDE SEQUENCE</scope>
    <source>
        <strain evidence="4">Nanhai2018</strain>
        <tissue evidence="4">Muscle</tissue>
    </source>
</reference>